<comment type="caution">
    <text evidence="2">The sequence shown here is derived from an EMBL/GenBank/DDBJ whole genome shotgun (WGS) entry which is preliminary data.</text>
</comment>
<dbReference type="PANTHER" id="PTHR47074">
    <property type="entry name" value="BNAC02G40300D PROTEIN"/>
    <property type="match status" value="1"/>
</dbReference>
<dbReference type="SUPFAM" id="SSF53098">
    <property type="entry name" value="Ribonuclease H-like"/>
    <property type="match status" value="1"/>
</dbReference>
<reference evidence="2 3" key="2">
    <citation type="journal article" date="2017" name="Front. Plant Sci.">
        <title>Gene Classification and Mining of Molecular Markers Useful in Red Clover (Trifolium pratense) Breeding.</title>
        <authorList>
            <person name="Istvanek J."/>
            <person name="Dluhosova J."/>
            <person name="Dluhos P."/>
            <person name="Patkova L."/>
            <person name="Nedelnik J."/>
            <person name="Repkova J."/>
        </authorList>
    </citation>
    <scope>NUCLEOTIDE SEQUENCE [LARGE SCALE GENOMIC DNA]</scope>
    <source>
        <strain evidence="3">cv. Tatra</strain>
        <tissue evidence="2">Young leaves</tissue>
    </source>
</reference>
<dbReference type="STRING" id="57577.A0A2K3M2D9"/>
<dbReference type="AlphaFoldDB" id="A0A2K3M2D9"/>
<reference evidence="2 3" key="1">
    <citation type="journal article" date="2014" name="Am. J. Bot.">
        <title>Genome assembly and annotation for red clover (Trifolium pratense; Fabaceae).</title>
        <authorList>
            <person name="Istvanek J."/>
            <person name="Jaros M."/>
            <person name="Krenek A."/>
            <person name="Repkova J."/>
        </authorList>
    </citation>
    <scope>NUCLEOTIDE SEQUENCE [LARGE SCALE GENOMIC DNA]</scope>
    <source>
        <strain evidence="3">cv. Tatra</strain>
        <tissue evidence="2">Young leaves</tissue>
    </source>
</reference>
<organism evidence="2 3">
    <name type="scientific">Trifolium pratense</name>
    <name type="common">Red clover</name>
    <dbReference type="NCBI Taxonomy" id="57577"/>
    <lineage>
        <taxon>Eukaryota</taxon>
        <taxon>Viridiplantae</taxon>
        <taxon>Streptophyta</taxon>
        <taxon>Embryophyta</taxon>
        <taxon>Tracheophyta</taxon>
        <taxon>Spermatophyta</taxon>
        <taxon>Magnoliopsida</taxon>
        <taxon>eudicotyledons</taxon>
        <taxon>Gunneridae</taxon>
        <taxon>Pentapetalae</taxon>
        <taxon>rosids</taxon>
        <taxon>fabids</taxon>
        <taxon>Fabales</taxon>
        <taxon>Fabaceae</taxon>
        <taxon>Papilionoideae</taxon>
        <taxon>50 kb inversion clade</taxon>
        <taxon>NPAAA clade</taxon>
        <taxon>Hologalegina</taxon>
        <taxon>IRL clade</taxon>
        <taxon>Trifolieae</taxon>
        <taxon>Trifolium</taxon>
    </lineage>
</organism>
<dbReference type="GO" id="GO:0004523">
    <property type="term" value="F:RNA-DNA hybrid ribonuclease activity"/>
    <property type="evidence" value="ECO:0007669"/>
    <property type="project" value="InterPro"/>
</dbReference>
<dbReference type="Pfam" id="PF13456">
    <property type="entry name" value="RVT_3"/>
    <property type="match status" value="1"/>
</dbReference>
<evidence type="ECO:0000313" key="3">
    <source>
        <dbReference type="Proteomes" id="UP000236291"/>
    </source>
</evidence>
<protein>
    <submittedName>
        <fullName evidence="2">Cytochrome p450</fullName>
    </submittedName>
</protein>
<dbReference type="GO" id="GO:0003676">
    <property type="term" value="F:nucleic acid binding"/>
    <property type="evidence" value="ECO:0007669"/>
    <property type="project" value="InterPro"/>
</dbReference>
<dbReference type="CDD" id="cd06222">
    <property type="entry name" value="RNase_H_like"/>
    <property type="match status" value="1"/>
</dbReference>
<dbReference type="Gene3D" id="3.30.420.10">
    <property type="entry name" value="Ribonuclease H-like superfamily/Ribonuclease H"/>
    <property type="match status" value="1"/>
</dbReference>
<evidence type="ECO:0000259" key="1">
    <source>
        <dbReference type="Pfam" id="PF13456"/>
    </source>
</evidence>
<accession>A0A2K3M2D9</accession>
<dbReference type="InterPro" id="IPR044730">
    <property type="entry name" value="RNase_H-like_dom_plant"/>
</dbReference>
<sequence>MVEVCNVDASLHNRLSKTSAGWCVRDFMGHFVVAGTSWKHGNLSVIEEEAEALIAAIQEIANRGFTNVVFETDSKNVVDSINQNRVGVSEFSSLISKIKCLLSLHSSFKVNLIKRQGNMVARCPHTCSGRHFLA</sequence>
<proteinExistence type="predicted"/>
<evidence type="ECO:0000313" key="2">
    <source>
        <dbReference type="EMBL" id="PNX84959.1"/>
    </source>
</evidence>
<dbReference type="PANTHER" id="PTHR47074:SF48">
    <property type="entry name" value="POLYNUCLEOTIDYL TRANSFERASE, RIBONUCLEASE H-LIKE SUPERFAMILY PROTEIN"/>
    <property type="match status" value="1"/>
</dbReference>
<name>A0A2K3M2D9_TRIPR</name>
<dbReference type="EMBL" id="ASHM01047636">
    <property type="protein sequence ID" value="PNX84959.1"/>
    <property type="molecule type" value="Genomic_DNA"/>
</dbReference>
<dbReference type="Proteomes" id="UP000236291">
    <property type="component" value="Unassembled WGS sequence"/>
</dbReference>
<dbReference type="InterPro" id="IPR052929">
    <property type="entry name" value="RNase_H-like_EbsB-rel"/>
</dbReference>
<feature type="domain" description="RNase H type-1" evidence="1">
    <location>
        <begin position="6"/>
        <end position="122"/>
    </location>
</feature>
<gene>
    <name evidence="2" type="ORF">L195_g041024</name>
</gene>
<dbReference type="InterPro" id="IPR036397">
    <property type="entry name" value="RNaseH_sf"/>
</dbReference>
<dbReference type="InterPro" id="IPR002156">
    <property type="entry name" value="RNaseH_domain"/>
</dbReference>
<dbReference type="InterPro" id="IPR012337">
    <property type="entry name" value="RNaseH-like_sf"/>
</dbReference>